<dbReference type="SUPFAM" id="SSF56219">
    <property type="entry name" value="DNase I-like"/>
    <property type="match status" value="1"/>
</dbReference>
<evidence type="ECO:0008006" key="3">
    <source>
        <dbReference type="Google" id="ProtNLM"/>
    </source>
</evidence>
<gene>
    <name evidence="1" type="ORF">KY290_007901</name>
</gene>
<reference evidence="1 2" key="1">
    <citation type="journal article" date="2021" name="bioRxiv">
        <title>Chromosome-scale and haplotype-resolved genome assembly of a tetraploid potato cultivar.</title>
        <authorList>
            <person name="Sun H."/>
            <person name="Jiao W.-B."/>
            <person name="Krause K."/>
            <person name="Campoy J.A."/>
            <person name="Goel M."/>
            <person name="Folz-Donahue K."/>
            <person name="Kukat C."/>
            <person name="Huettel B."/>
            <person name="Schneeberger K."/>
        </authorList>
    </citation>
    <scope>NUCLEOTIDE SEQUENCE [LARGE SCALE GENOMIC DNA]</scope>
    <source>
        <strain evidence="1">SolTubOtavaFocal</strain>
        <tissue evidence="1">Leaves</tissue>
    </source>
</reference>
<dbReference type="InterPro" id="IPR036691">
    <property type="entry name" value="Endo/exonu/phosph_ase_sf"/>
</dbReference>
<dbReference type="PANTHER" id="PTHR33710">
    <property type="entry name" value="BNAC02G09200D PROTEIN"/>
    <property type="match status" value="1"/>
</dbReference>
<evidence type="ECO:0000313" key="1">
    <source>
        <dbReference type="EMBL" id="KAH0776490.1"/>
    </source>
</evidence>
<dbReference type="PANTHER" id="PTHR33710:SF80">
    <property type="entry name" value="ENDONUCLEASE_EXONUCLEASE_PHOSPHATASE"/>
    <property type="match status" value="1"/>
</dbReference>
<protein>
    <recommendedName>
        <fullName evidence="3">Endonuclease/exonuclease/phosphatase domain-containing protein</fullName>
    </recommendedName>
</protein>
<accession>A0ABQ7W918</accession>
<proteinExistence type="predicted"/>
<dbReference type="Gene3D" id="3.60.10.10">
    <property type="entry name" value="Endonuclease/exonuclease/phosphatase"/>
    <property type="match status" value="1"/>
</dbReference>
<comment type="caution">
    <text evidence="1">The sequence shown here is derived from an EMBL/GenBank/DDBJ whole genome shotgun (WGS) entry which is preliminary data.</text>
</comment>
<sequence length="267" mass="31138">MSWIIWNVRGINKWYKKKELKLYLRNKHIKLAALLETRVKDHKAPRVFANVFPGLKSLNKYSWVINGGVWMVWDPNFYQVTHIRSTTQSIHCLINGITGTLSCLITVIYAFNSIENRKDFWAELTLIEPGVDRPWFIVGGFNAMLYPNDRLCCAPIALAETQDFSNCLHTLQLNEVSWRGDYYTWNNKQMGADRIYSRIDRVFGNMDGMMTWGHVVTTYELPYIFDHSPMLLTRIITGHARHPSDFSMYGQNTILSWTKLQQYGINT</sequence>
<dbReference type="Proteomes" id="UP000826656">
    <property type="component" value="Unassembled WGS sequence"/>
</dbReference>
<keyword evidence="2" id="KW-1185">Reference proteome</keyword>
<organism evidence="1 2">
    <name type="scientific">Solanum tuberosum</name>
    <name type="common">Potato</name>
    <dbReference type="NCBI Taxonomy" id="4113"/>
    <lineage>
        <taxon>Eukaryota</taxon>
        <taxon>Viridiplantae</taxon>
        <taxon>Streptophyta</taxon>
        <taxon>Embryophyta</taxon>
        <taxon>Tracheophyta</taxon>
        <taxon>Spermatophyta</taxon>
        <taxon>Magnoliopsida</taxon>
        <taxon>eudicotyledons</taxon>
        <taxon>Gunneridae</taxon>
        <taxon>Pentapetalae</taxon>
        <taxon>asterids</taxon>
        <taxon>lamiids</taxon>
        <taxon>Solanales</taxon>
        <taxon>Solanaceae</taxon>
        <taxon>Solanoideae</taxon>
        <taxon>Solaneae</taxon>
        <taxon>Solanum</taxon>
    </lineage>
</organism>
<dbReference type="EMBL" id="JAIVGD010000003">
    <property type="protein sequence ID" value="KAH0776490.1"/>
    <property type="molecule type" value="Genomic_DNA"/>
</dbReference>
<evidence type="ECO:0000313" key="2">
    <source>
        <dbReference type="Proteomes" id="UP000826656"/>
    </source>
</evidence>
<name>A0ABQ7W918_SOLTU</name>